<comment type="caution">
    <text evidence="2">The sequence shown here is derived from an EMBL/GenBank/DDBJ whole genome shotgun (WGS) entry which is preliminary data.</text>
</comment>
<feature type="signal peptide" evidence="1">
    <location>
        <begin position="1"/>
        <end position="17"/>
    </location>
</feature>
<dbReference type="InParanoid" id="A0A482WP85"/>
<gene>
    <name evidence="2" type="ORF">LSTR_LSTR017686</name>
</gene>
<proteinExistence type="predicted"/>
<protein>
    <submittedName>
        <fullName evidence="2">Uncharacterized protein</fullName>
    </submittedName>
</protein>
<dbReference type="Proteomes" id="UP000291343">
    <property type="component" value="Unassembled WGS sequence"/>
</dbReference>
<accession>A0A482WP85</accession>
<dbReference type="EMBL" id="QKKF02028655">
    <property type="protein sequence ID" value="RZF35354.1"/>
    <property type="molecule type" value="Genomic_DNA"/>
</dbReference>
<evidence type="ECO:0000313" key="3">
    <source>
        <dbReference type="Proteomes" id="UP000291343"/>
    </source>
</evidence>
<evidence type="ECO:0000313" key="2">
    <source>
        <dbReference type="EMBL" id="RZF35354.1"/>
    </source>
</evidence>
<name>A0A482WP85_LAOST</name>
<feature type="chain" id="PRO_5019788100" evidence="1">
    <location>
        <begin position="18"/>
        <end position="197"/>
    </location>
</feature>
<evidence type="ECO:0000256" key="1">
    <source>
        <dbReference type="SAM" id="SignalP"/>
    </source>
</evidence>
<dbReference type="AlphaFoldDB" id="A0A482WP85"/>
<keyword evidence="3" id="KW-1185">Reference proteome</keyword>
<sequence length="197" mass="22264">MKIASLLLFRWLLGSDCKMEMNSTKINATGDKPETDRRERESVRVRKKGSHEVCREFVFQVREIAVTEGSRLQLASAGIKSPTKCDFYGVNFQSRILSPAGKKAICKCLTQLASPPDLAASAETNTFIKCRRALRTHQMISFITSSISIRVVLKKEGHKFGREAFVAERRLLRCVVFIISNECLGVDELVREFTEEC</sequence>
<organism evidence="2 3">
    <name type="scientific">Laodelphax striatellus</name>
    <name type="common">Small brown planthopper</name>
    <name type="synonym">Delphax striatella</name>
    <dbReference type="NCBI Taxonomy" id="195883"/>
    <lineage>
        <taxon>Eukaryota</taxon>
        <taxon>Metazoa</taxon>
        <taxon>Ecdysozoa</taxon>
        <taxon>Arthropoda</taxon>
        <taxon>Hexapoda</taxon>
        <taxon>Insecta</taxon>
        <taxon>Pterygota</taxon>
        <taxon>Neoptera</taxon>
        <taxon>Paraneoptera</taxon>
        <taxon>Hemiptera</taxon>
        <taxon>Auchenorrhyncha</taxon>
        <taxon>Fulgoroidea</taxon>
        <taxon>Delphacidae</taxon>
        <taxon>Criomorphinae</taxon>
        <taxon>Laodelphax</taxon>
    </lineage>
</organism>
<reference evidence="2 3" key="1">
    <citation type="journal article" date="2017" name="Gigascience">
        <title>Genome sequence of the small brown planthopper, Laodelphax striatellus.</title>
        <authorList>
            <person name="Zhu J."/>
            <person name="Jiang F."/>
            <person name="Wang X."/>
            <person name="Yang P."/>
            <person name="Bao Y."/>
            <person name="Zhao W."/>
            <person name="Wang W."/>
            <person name="Lu H."/>
            <person name="Wang Q."/>
            <person name="Cui N."/>
            <person name="Li J."/>
            <person name="Chen X."/>
            <person name="Luo L."/>
            <person name="Yu J."/>
            <person name="Kang L."/>
            <person name="Cui F."/>
        </authorList>
    </citation>
    <scope>NUCLEOTIDE SEQUENCE [LARGE SCALE GENOMIC DNA]</scope>
    <source>
        <strain evidence="2">Lst14</strain>
    </source>
</reference>
<keyword evidence="1" id="KW-0732">Signal</keyword>